<evidence type="ECO:0000313" key="3">
    <source>
        <dbReference type="EMBL" id="AHG93243.1"/>
    </source>
</evidence>
<keyword evidence="4" id="KW-1185">Reference proteome</keyword>
<dbReference type="RefSeq" id="WP_025414548.1">
    <property type="nucleotide sequence ID" value="NZ_CP007130.1"/>
</dbReference>
<evidence type="ECO:0000256" key="1">
    <source>
        <dbReference type="SAM" id="MobiDB-lite"/>
    </source>
</evidence>
<feature type="compositionally biased region" description="Low complexity" evidence="1">
    <location>
        <begin position="272"/>
        <end position="283"/>
    </location>
</feature>
<feature type="region of interest" description="Disordered" evidence="1">
    <location>
        <begin position="246"/>
        <end position="290"/>
    </location>
</feature>
<reference evidence="3 4" key="1">
    <citation type="journal article" date="2014" name="Genome Announc.">
        <title>Genome Sequence and Methylome of Soil Bacterium Gemmatirosa kalamazoonensis KBS708T, a Member of the Rarely Cultivated Gemmatimonadetes Phylum.</title>
        <authorList>
            <person name="Debruyn J.M."/>
            <person name="Radosevich M."/>
            <person name="Wommack K.E."/>
            <person name="Polson S.W."/>
            <person name="Hauser L.J."/>
            <person name="Fawaz M.N."/>
            <person name="Korlach J."/>
            <person name="Tsai Y.C."/>
        </authorList>
    </citation>
    <scope>NUCLEOTIDE SEQUENCE [LARGE SCALE GENOMIC DNA]</scope>
    <source>
        <strain evidence="3 4">KBS708</strain>
        <plasmid evidence="4">Plasmid 2</plasmid>
    </source>
</reference>
<sequence>MTAKDRLERQIVQHFGVVTTLAVVVAVAVAVGVVARPDDTLDQVEKAADALVKGAAIIVGALWSLNRYFVARTDYPQLRVTLDVDSIPADGSLPGSASKHPGAVAPTPSHGLLAYRLDVLNTGKILLPVHALYVDIHAVTVDGATVSYEPLYRWPEHGAHPSAPIEPGAWTGISDAIPCPLDVRAIRVFVEVFLHQRPSWTWHRIVVIRKELPPAVPAPAAEAHAASRSPARRGVTVYSAGLRPHRALSTVRNTSRRSRAAHAALRRRRPSGDGARSAAGRAPTQSVAEP</sequence>
<keyword evidence="2" id="KW-1133">Transmembrane helix</keyword>
<dbReference type="EMBL" id="CP007130">
    <property type="protein sequence ID" value="AHG93243.1"/>
    <property type="molecule type" value="Genomic_DNA"/>
</dbReference>
<feature type="transmembrane region" description="Helical" evidence="2">
    <location>
        <begin position="12"/>
        <end position="35"/>
    </location>
</feature>
<feature type="compositionally biased region" description="Basic residues" evidence="1">
    <location>
        <begin position="254"/>
        <end position="269"/>
    </location>
</feature>
<dbReference type="AlphaFoldDB" id="W0RUK8"/>
<name>W0RUK8_9BACT</name>
<feature type="transmembrane region" description="Helical" evidence="2">
    <location>
        <begin position="50"/>
        <end position="69"/>
    </location>
</feature>
<keyword evidence="2" id="KW-0812">Transmembrane</keyword>
<keyword evidence="3" id="KW-0614">Plasmid</keyword>
<protein>
    <submittedName>
        <fullName evidence="3">Uncharacterized protein</fullName>
    </submittedName>
</protein>
<dbReference type="InParanoid" id="W0RUK8"/>
<geneLocation type="plasmid" evidence="3 4">
    <name>2</name>
</geneLocation>
<dbReference type="KEGG" id="gba:J421_5708"/>
<dbReference type="HOGENOM" id="CLU_958966_0_0_0"/>
<evidence type="ECO:0000313" key="4">
    <source>
        <dbReference type="Proteomes" id="UP000019151"/>
    </source>
</evidence>
<evidence type="ECO:0000256" key="2">
    <source>
        <dbReference type="SAM" id="Phobius"/>
    </source>
</evidence>
<keyword evidence="2" id="KW-0472">Membrane</keyword>
<dbReference type="Proteomes" id="UP000019151">
    <property type="component" value="Plasmid 2"/>
</dbReference>
<proteinExistence type="predicted"/>
<organism evidence="3 4">
    <name type="scientific">Gemmatirosa kalamazoonensis</name>
    <dbReference type="NCBI Taxonomy" id="861299"/>
    <lineage>
        <taxon>Bacteria</taxon>
        <taxon>Pseudomonadati</taxon>
        <taxon>Gemmatimonadota</taxon>
        <taxon>Gemmatimonadia</taxon>
        <taxon>Gemmatimonadales</taxon>
        <taxon>Gemmatimonadaceae</taxon>
        <taxon>Gemmatirosa</taxon>
    </lineage>
</organism>
<gene>
    <name evidence="3" type="ORF">J421_5708</name>
</gene>
<accession>W0RUK8</accession>